<sequence length="539" mass="59215">MSDKPPLRLEDIPVTNMTAYLLDKIRLYGDKVAMVDATTEKTTTYSELVTRIERATSGLQAIGVMKDDAIGVLSPNHPDYLVTFYACALVGATLQPISPMYTKDDLAKGLRDCNTKFLFTVSALLPKVQEATQGLEHIKVLLYGEAGGDYETFESLLDPGHAPYRTPELDPRTSVAALMSSSGTTGFPKAVCISHYAIVANTIQQMCAGLNSDKDTFVTFFPFFHALGLYMVCFVGHSLGARIVIMPRFDFETFLRLIEKYKPTNLQLVPPIMVLLAKSPKVSEYDLSSVSQIACGAAPLSKEVEDLVKEKLKLPCIFQGYGMTEVGVTHLNGRGEFRYKSVGKLLPLTEMKIVDVETGKPVGPGQEGEIWIRGPQVCGGYLGLPEQTRELFTNDGWVKTGDIGYEDEDGYLFVVDRLKELIKYKAFQVAPATLEDILLRHDAIADVGVVGMPDVEAGELPRAYVVRKQGREASEEEIRKFVDGPCHRFRRTMKPGGSPHEAAGRGGVLKEIPRTASGKILRKSLRELARALAAKQAPA</sequence>
<feature type="domain" description="AMP-dependent synthetase/ligase" evidence="3">
    <location>
        <begin position="27"/>
        <end position="382"/>
    </location>
</feature>
<keyword evidence="6" id="KW-1185">Reference proteome</keyword>
<protein>
    <submittedName>
        <fullName evidence="5">4CL1-like protein</fullName>
    </submittedName>
</protein>
<dbReference type="InterPro" id="IPR000873">
    <property type="entry name" value="AMP-dep_synth/lig_dom"/>
</dbReference>
<dbReference type="PANTHER" id="PTHR24096">
    <property type="entry name" value="LONG-CHAIN-FATTY-ACID--COA LIGASE"/>
    <property type="match status" value="1"/>
</dbReference>
<evidence type="ECO:0000313" key="5">
    <source>
        <dbReference type="EMBL" id="WAQ94547.1"/>
    </source>
</evidence>
<evidence type="ECO:0000259" key="3">
    <source>
        <dbReference type="Pfam" id="PF00501"/>
    </source>
</evidence>
<name>A0ABY7DCR3_MYAAR</name>
<dbReference type="InterPro" id="IPR045851">
    <property type="entry name" value="AMP-bd_C_sf"/>
</dbReference>
<dbReference type="Gene3D" id="3.30.300.30">
    <property type="match status" value="1"/>
</dbReference>
<dbReference type="EMBL" id="CP111012">
    <property type="protein sequence ID" value="WAQ94547.1"/>
    <property type="molecule type" value="Genomic_DNA"/>
</dbReference>
<evidence type="ECO:0000256" key="1">
    <source>
        <dbReference type="ARBA" id="ARBA00006432"/>
    </source>
</evidence>
<dbReference type="Pfam" id="PF13193">
    <property type="entry name" value="AMP-binding_C"/>
    <property type="match status" value="1"/>
</dbReference>
<comment type="similarity">
    <text evidence="1">Belongs to the ATP-dependent AMP-binding enzyme family.</text>
</comment>
<evidence type="ECO:0000256" key="2">
    <source>
        <dbReference type="ARBA" id="ARBA00022598"/>
    </source>
</evidence>
<keyword evidence="2" id="KW-0436">Ligase</keyword>
<dbReference type="SUPFAM" id="SSF56801">
    <property type="entry name" value="Acetyl-CoA synthetase-like"/>
    <property type="match status" value="1"/>
</dbReference>
<dbReference type="CDD" id="cd05911">
    <property type="entry name" value="Firefly_Luc_like"/>
    <property type="match status" value="1"/>
</dbReference>
<dbReference type="InterPro" id="IPR025110">
    <property type="entry name" value="AMP-bd_C"/>
</dbReference>
<reference evidence="5" key="1">
    <citation type="submission" date="2022-11" db="EMBL/GenBank/DDBJ databases">
        <title>Centuries of genome instability and evolution in soft-shell clam transmissible cancer (bioRxiv).</title>
        <authorList>
            <person name="Hart S.F.M."/>
            <person name="Yonemitsu M.A."/>
            <person name="Giersch R.M."/>
            <person name="Beal B.F."/>
            <person name="Arriagada G."/>
            <person name="Davis B.W."/>
            <person name="Ostrander E.A."/>
            <person name="Goff S.P."/>
            <person name="Metzger M.J."/>
        </authorList>
    </citation>
    <scope>NUCLEOTIDE SEQUENCE</scope>
    <source>
        <strain evidence="5">MELC-2E11</strain>
        <tissue evidence="5">Siphon/mantle</tissue>
    </source>
</reference>
<organism evidence="5 6">
    <name type="scientific">Mya arenaria</name>
    <name type="common">Soft-shell clam</name>
    <dbReference type="NCBI Taxonomy" id="6604"/>
    <lineage>
        <taxon>Eukaryota</taxon>
        <taxon>Metazoa</taxon>
        <taxon>Spiralia</taxon>
        <taxon>Lophotrochozoa</taxon>
        <taxon>Mollusca</taxon>
        <taxon>Bivalvia</taxon>
        <taxon>Autobranchia</taxon>
        <taxon>Heteroconchia</taxon>
        <taxon>Euheterodonta</taxon>
        <taxon>Imparidentia</taxon>
        <taxon>Neoheterodontei</taxon>
        <taxon>Myida</taxon>
        <taxon>Myoidea</taxon>
        <taxon>Myidae</taxon>
        <taxon>Mya</taxon>
    </lineage>
</organism>
<dbReference type="Proteomes" id="UP001164746">
    <property type="component" value="Chromosome 1"/>
</dbReference>
<dbReference type="InterPro" id="IPR042099">
    <property type="entry name" value="ANL_N_sf"/>
</dbReference>
<proteinExistence type="inferred from homology"/>
<accession>A0ABY7DCR3</accession>
<evidence type="ECO:0000259" key="4">
    <source>
        <dbReference type="Pfam" id="PF13193"/>
    </source>
</evidence>
<dbReference type="Pfam" id="PF00501">
    <property type="entry name" value="AMP-binding"/>
    <property type="match status" value="1"/>
</dbReference>
<feature type="domain" description="AMP-binding enzyme C-terminal" evidence="4">
    <location>
        <begin position="434"/>
        <end position="519"/>
    </location>
</feature>
<evidence type="ECO:0000313" key="6">
    <source>
        <dbReference type="Proteomes" id="UP001164746"/>
    </source>
</evidence>
<gene>
    <name evidence="5" type="ORF">MAR_007018</name>
</gene>
<dbReference type="PANTHER" id="PTHR24096:SF149">
    <property type="entry name" value="AMP-BINDING DOMAIN-CONTAINING PROTEIN-RELATED"/>
    <property type="match status" value="1"/>
</dbReference>
<dbReference type="Gene3D" id="3.40.50.12780">
    <property type="entry name" value="N-terminal domain of ligase-like"/>
    <property type="match status" value="1"/>
</dbReference>